<sequence length="587" mass="63875">MNAATRDELMGAFEQLQAQFEQQKSDIHVKDRAFNLLRQEFISSNLGHTQALLGAVSSDNPLHKLAKGLSERLADQFAVWQKQVKVRAKGAEFRENLNDSLLVFVYGKVKSGKSSLGNYVAWGHSEPTAQLKAQAKVQPVYFSAEQTAVDGGDKHKEAEHNLQFRVGATEATSSIQGFRLPGLTWVDSPGLHSVNRANGDLAREYVEHADLILYTMSSQAPGRASDMGEIGELLADKKSLMVVLTGSDTTEEDEDDDGTAVCEIVMKSAKDRQAQVDYVNNELLRLDDNALKYTHVLPLSTRFAETHPDHLTSSGVGDLFRTLKTICDSGALQLKLATPMKNLRNAIKDTATDLALVAELANDFEQQIREQGKAIEQEVRNLGLAGAAQMSRYVNQLFDAGYDEKIEGKLRNQLASVLGDRADDALKHIDKTQQAGLRRAFDASRLSALPEYREVTVAKEYRTGTESGTKTAWGTGGSLLGAALGFAVGGIPGALLGASIGSASSLAGRSAKARYETHQVVVGDNLEEQRQAALDAYANAVPALLAEHVMGLYEPVRASMQRYCEVLVAEITRLNDKLDTLVETPQS</sequence>
<organism evidence="2 3">
    <name type="scientific">Pseudomonas putida</name>
    <name type="common">Arthrobacter siderocapsulatus</name>
    <dbReference type="NCBI Taxonomy" id="303"/>
    <lineage>
        <taxon>Bacteria</taxon>
        <taxon>Pseudomonadati</taxon>
        <taxon>Pseudomonadota</taxon>
        <taxon>Gammaproteobacteria</taxon>
        <taxon>Pseudomonadales</taxon>
        <taxon>Pseudomonadaceae</taxon>
        <taxon>Pseudomonas</taxon>
    </lineage>
</organism>
<reference evidence="2 3" key="1">
    <citation type="submission" date="2016-08" db="EMBL/GenBank/DDBJ databases">
        <authorList>
            <person name="Seilhamer J.J."/>
        </authorList>
    </citation>
    <scope>NUCLEOTIDE SEQUENCE [LARGE SCALE GENOMIC DNA]</scope>
    <source>
        <strain evidence="2 3">KT-27</strain>
    </source>
</reference>
<evidence type="ECO:0000313" key="2">
    <source>
        <dbReference type="EMBL" id="POF90864.1"/>
    </source>
</evidence>
<feature type="domain" description="Dynamin N-terminal" evidence="1">
    <location>
        <begin position="165"/>
        <end position="244"/>
    </location>
</feature>
<evidence type="ECO:0000259" key="1">
    <source>
        <dbReference type="Pfam" id="PF00350"/>
    </source>
</evidence>
<evidence type="ECO:0000313" key="3">
    <source>
        <dbReference type="Proteomes" id="UP000237194"/>
    </source>
</evidence>
<name>A0A2S3WIS3_PSEPU</name>
<dbReference type="SUPFAM" id="SSF52540">
    <property type="entry name" value="P-loop containing nucleoside triphosphate hydrolases"/>
    <property type="match status" value="1"/>
</dbReference>
<proteinExistence type="predicted"/>
<dbReference type="Gene3D" id="3.40.50.300">
    <property type="entry name" value="P-loop containing nucleotide triphosphate hydrolases"/>
    <property type="match status" value="1"/>
</dbReference>
<dbReference type="Proteomes" id="UP000237194">
    <property type="component" value="Unassembled WGS sequence"/>
</dbReference>
<dbReference type="AlphaFoldDB" id="A0A2S3WIS3"/>
<dbReference type="Pfam" id="PF00350">
    <property type="entry name" value="Dynamin_N"/>
    <property type="match status" value="1"/>
</dbReference>
<gene>
    <name evidence="2" type="ORF">BGP80_24120</name>
</gene>
<dbReference type="RefSeq" id="WP_103438633.1">
    <property type="nucleotide sequence ID" value="NZ_MIND01000018.1"/>
</dbReference>
<dbReference type="InterPro" id="IPR045063">
    <property type="entry name" value="Dynamin_N"/>
</dbReference>
<protein>
    <submittedName>
        <fullName evidence="2">Dynamin</fullName>
    </submittedName>
</protein>
<dbReference type="InterPro" id="IPR027417">
    <property type="entry name" value="P-loop_NTPase"/>
</dbReference>
<reference evidence="2 3" key="2">
    <citation type="submission" date="2018-03" db="EMBL/GenBank/DDBJ databases">
        <title>Draft genome of Pseudomonas putida strain KT-27.</title>
        <authorList>
            <person name="Yoshizawa S."/>
            <person name="Khan N.H."/>
            <person name="Nishimura M."/>
            <person name="Chiura H.X."/>
            <person name="Ogura Y."/>
            <person name="Hayashi T."/>
            <person name="Kogure K."/>
        </authorList>
    </citation>
    <scope>NUCLEOTIDE SEQUENCE [LARGE SCALE GENOMIC DNA]</scope>
    <source>
        <strain evidence="2 3">KT-27</strain>
    </source>
</reference>
<accession>A0A2S3WIS3</accession>
<dbReference type="EMBL" id="MIND01000018">
    <property type="protein sequence ID" value="POF90864.1"/>
    <property type="molecule type" value="Genomic_DNA"/>
</dbReference>
<comment type="caution">
    <text evidence="2">The sequence shown here is derived from an EMBL/GenBank/DDBJ whole genome shotgun (WGS) entry which is preliminary data.</text>
</comment>